<keyword evidence="3" id="KW-1185">Reference proteome</keyword>
<proteinExistence type="predicted"/>
<dbReference type="GO" id="GO:0016799">
    <property type="term" value="F:hydrolase activity, hydrolyzing N-glycosyl compounds"/>
    <property type="evidence" value="ECO:0007669"/>
    <property type="project" value="InterPro"/>
</dbReference>
<dbReference type="Pfam" id="PF01156">
    <property type="entry name" value="IU_nuc_hydro"/>
    <property type="match status" value="1"/>
</dbReference>
<dbReference type="Proteomes" id="UP000318741">
    <property type="component" value="Chromosome"/>
</dbReference>
<dbReference type="RefSeq" id="WP_242688173.1">
    <property type="nucleotide sequence ID" value="NZ_CP036265.1"/>
</dbReference>
<dbReference type="InterPro" id="IPR036452">
    <property type="entry name" value="Ribo_hydro-like"/>
</dbReference>
<dbReference type="KEGG" id="acaf:CA12_18380"/>
<evidence type="ECO:0000313" key="3">
    <source>
        <dbReference type="Proteomes" id="UP000318741"/>
    </source>
</evidence>
<sequence length="334" mass="35254">MTPLLLLSLCLQPGSNEPADAAPVPVIFDTDMAGDCDDVGALAVLHALADRGEAEILAVMTNSTDPAGLSGAACDVINTFCGRPDLPLGSDKQGAVGPAIVGRKASSYTPVLAEEFSHDAPPDAELPDALPLYRETLAAAADGTVVICSVGALSNLEDLLNSGPDAASPLSGEALIARKVKRLVLMGGHFPRSAKPEWNLRLDTPAAVSVAVRWPTEVQWQGFEVGAKVICGAGLKDLPEPNPVRRAFEVRPYMSGRAIDRGKPAYDQATLLLAVRGPQESLWTVSPPGRVVVDSDAHTEWVPDDGGRHRFVSIKGRPNRLAVLIDELMAVRGR</sequence>
<name>A0A517P8P8_9PLAN</name>
<dbReference type="SUPFAM" id="SSF53590">
    <property type="entry name" value="Nucleoside hydrolase"/>
    <property type="match status" value="1"/>
</dbReference>
<evidence type="ECO:0000313" key="2">
    <source>
        <dbReference type="EMBL" id="QDT15746.1"/>
    </source>
</evidence>
<dbReference type="Gene3D" id="3.90.245.10">
    <property type="entry name" value="Ribonucleoside hydrolase-like"/>
    <property type="match status" value="1"/>
</dbReference>
<dbReference type="PANTHER" id="PTHR43264">
    <property type="match status" value="1"/>
</dbReference>
<accession>A0A517P8P8</accession>
<dbReference type="AlphaFoldDB" id="A0A517P8P8"/>
<dbReference type="EMBL" id="CP036265">
    <property type="protein sequence ID" value="QDT15746.1"/>
    <property type="molecule type" value="Genomic_DNA"/>
</dbReference>
<organism evidence="2 3">
    <name type="scientific">Alienimonas californiensis</name>
    <dbReference type="NCBI Taxonomy" id="2527989"/>
    <lineage>
        <taxon>Bacteria</taxon>
        <taxon>Pseudomonadati</taxon>
        <taxon>Planctomycetota</taxon>
        <taxon>Planctomycetia</taxon>
        <taxon>Planctomycetales</taxon>
        <taxon>Planctomycetaceae</taxon>
        <taxon>Alienimonas</taxon>
    </lineage>
</organism>
<dbReference type="InterPro" id="IPR001910">
    <property type="entry name" value="Inosine/uridine_hydrolase_dom"/>
</dbReference>
<dbReference type="CDD" id="cd02652">
    <property type="entry name" value="nuc_hydro_2"/>
    <property type="match status" value="1"/>
</dbReference>
<keyword evidence="2" id="KW-0378">Hydrolase</keyword>
<feature type="domain" description="Inosine/uridine-preferring nucleoside hydrolase" evidence="1">
    <location>
        <begin position="26"/>
        <end position="217"/>
    </location>
</feature>
<protein>
    <submittedName>
        <fullName evidence="2">Inosine-uridine preferring nucleoside hydrolase</fullName>
    </submittedName>
</protein>
<dbReference type="PANTHER" id="PTHR43264:SF1">
    <property type="entry name" value="INOSINE_URIDINE-PREFERRING NUCLEOSIDE HYDROLASE DOMAIN-CONTAINING PROTEIN"/>
    <property type="match status" value="1"/>
</dbReference>
<reference evidence="2 3" key="1">
    <citation type="submission" date="2019-02" db="EMBL/GenBank/DDBJ databases">
        <title>Deep-cultivation of Planctomycetes and their phenomic and genomic characterization uncovers novel biology.</title>
        <authorList>
            <person name="Wiegand S."/>
            <person name="Jogler M."/>
            <person name="Boedeker C."/>
            <person name="Pinto D."/>
            <person name="Vollmers J."/>
            <person name="Rivas-Marin E."/>
            <person name="Kohn T."/>
            <person name="Peeters S.H."/>
            <person name="Heuer A."/>
            <person name="Rast P."/>
            <person name="Oberbeckmann S."/>
            <person name="Bunk B."/>
            <person name="Jeske O."/>
            <person name="Meyerdierks A."/>
            <person name="Storesund J.E."/>
            <person name="Kallscheuer N."/>
            <person name="Luecker S."/>
            <person name="Lage O.M."/>
            <person name="Pohl T."/>
            <person name="Merkel B.J."/>
            <person name="Hornburger P."/>
            <person name="Mueller R.-W."/>
            <person name="Bruemmer F."/>
            <person name="Labrenz M."/>
            <person name="Spormann A.M."/>
            <person name="Op den Camp H."/>
            <person name="Overmann J."/>
            <person name="Amann R."/>
            <person name="Jetten M.S.M."/>
            <person name="Mascher T."/>
            <person name="Medema M.H."/>
            <person name="Devos D.P."/>
            <person name="Kaster A.-K."/>
            <person name="Ovreas L."/>
            <person name="Rohde M."/>
            <person name="Galperin M.Y."/>
            <person name="Jogler C."/>
        </authorList>
    </citation>
    <scope>NUCLEOTIDE SEQUENCE [LARGE SCALE GENOMIC DNA]</scope>
    <source>
        <strain evidence="2 3">CA12</strain>
    </source>
</reference>
<evidence type="ECO:0000259" key="1">
    <source>
        <dbReference type="Pfam" id="PF01156"/>
    </source>
</evidence>
<gene>
    <name evidence="2" type="ORF">CA12_18380</name>
</gene>